<feature type="transmembrane region" description="Helical" evidence="1">
    <location>
        <begin position="28"/>
        <end position="46"/>
    </location>
</feature>
<organism evidence="2 3">
    <name type="scientific">Nocardioides pini</name>
    <dbReference type="NCBI Taxonomy" id="2975053"/>
    <lineage>
        <taxon>Bacteria</taxon>
        <taxon>Bacillati</taxon>
        <taxon>Actinomycetota</taxon>
        <taxon>Actinomycetes</taxon>
        <taxon>Propionibacteriales</taxon>
        <taxon>Nocardioidaceae</taxon>
        <taxon>Nocardioides</taxon>
    </lineage>
</organism>
<evidence type="ECO:0000313" key="2">
    <source>
        <dbReference type="EMBL" id="MCY4727551.1"/>
    </source>
</evidence>
<dbReference type="InterPro" id="IPR007047">
    <property type="entry name" value="Flp_Fap"/>
</dbReference>
<protein>
    <submittedName>
        <fullName evidence="2">Flp family type IVb pilin</fullName>
    </submittedName>
</protein>
<evidence type="ECO:0000313" key="3">
    <source>
        <dbReference type="Proteomes" id="UP001074726"/>
    </source>
</evidence>
<dbReference type="Proteomes" id="UP001074726">
    <property type="component" value="Unassembled WGS sequence"/>
</dbReference>
<gene>
    <name evidence="2" type="ORF">NYO98_14785</name>
</gene>
<keyword evidence="1" id="KW-0472">Membrane</keyword>
<dbReference type="Pfam" id="PF04964">
    <property type="entry name" value="Flp_Fap"/>
    <property type="match status" value="1"/>
</dbReference>
<proteinExistence type="predicted"/>
<evidence type="ECO:0000256" key="1">
    <source>
        <dbReference type="SAM" id="Phobius"/>
    </source>
</evidence>
<dbReference type="RefSeq" id="WP_268112507.1">
    <property type="nucleotide sequence ID" value="NZ_JAPPUX010000004.1"/>
</dbReference>
<reference evidence="2" key="1">
    <citation type="submission" date="2022-08" db="EMBL/GenBank/DDBJ databases">
        <title>Genome sequencing of Nocardioides sp. STR2.</title>
        <authorList>
            <person name="So Y."/>
        </authorList>
    </citation>
    <scope>NUCLEOTIDE SEQUENCE</scope>
    <source>
        <strain evidence="2">STR2</strain>
    </source>
</reference>
<keyword evidence="1" id="KW-0812">Transmembrane</keyword>
<dbReference type="EMBL" id="JAPPUX010000004">
    <property type="protein sequence ID" value="MCY4727551.1"/>
    <property type="molecule type" value="Genomic_DNA"/>
</dbReference>
<comment type="caution">
    <text evidence="2">The sequence shown here is derived from an EMBL/GenBank/DDBJ whole genome shotgun (WGS) entry which is preliminary data.</text>
</comment>
<sequence length="66" mass="6858">MLEKFIAFQLFMIADRNDEEKGATAVEYGLLVALIAAVIVTVVATLGQQILGGFQDVSDTIGGGGA</sequence>
<keyword evidence="1" id="KW-1133">Transmembrane helix</keyword>
<name>A0ABT4CEZ5_9ACTN</name>
<keyword evidence="3" id="KW-1185">Reference proteome</keyword>
<accession>A0ABT4CEZ5</accession>